<protein>
    <submittedName>
        <fullName evidence="3">Dihydrolipoamide acyltransferase</fullName>
    </submittedName>
</protein>
<comment type="caution">
    <text evidence="3">The sequence shown here is derived from an EMBL/GenBank/DDBJ whole genome shotgun (WGS) entry which is preliminary data.</text>
</comment>
<dbReference type="InterPro" id="IPR011053">
    <property type="entry name" value="Single_hybrid_motif"/>
</dbReference>
<keyword evidence="3" id="KW-0012">Acyltransferase</keyword>
<dbReference type="GO" id="GO:0006086">
    <property type="term" value="P:pyruvate decarboxylation to acetyl-CoA"/>
    <property type="evidence" value="ECO:0007669"/>
    <property type="project" value="InterPro"/>
</dbReference>
<dbReference type="GO" id="GO:0016746">
    <property type="term" value="F:acyltransferase activity"/>
    <property type="evidence" value="ECO:0007669"/>
    <property type="project" value="UniProtKB-KW"/>
</dbReference>
<sequence length="82" mass="8667">MTVAISIPKLGMSMSERTLSEWLVEDGEVVEVGSLLYVVETDKTQVDIESPAAGTVRLVGEEGETYPVGTLVAEIEPTGGAQ</sequence>
<organism evidence="3 4">
    <name type="scientific">Mycolicibacterium hodleri</name>
    <dbReference type="NCBI Taxonomy" id="49897"/>
    <lineage>
        <taxon>Bacteria</taxon>
        <taxon>Bacillati</taxon>
        <taxon>Actinomycetota</taxon>
        <taxon>Actinomycetes</taxon>
        <taxon>Mycobacteriales</taxon>
        <taxon>Mycobacteriaceae</taxon>
        <taxon>Mycolicibacterium</taxon>
    </lineage>
</organism>
<dbReference type="AlphaFoldDB" id="A0A502EFK1"/>
<dbReference type="PROSITE" id="PS50968">
    <property type="entry name" value="BIOTINYL_LIPOYL"/>
    <property type="match status" value="1"/>
</dbReference>
<dbReference type="PROSITE" id="PS00189">
    <property type="entry name" value="LIPOYL"/>
    <property type="match status" value="1"/>
</dbReference>
<dbReference type="SUPFAM" id="SSF51230">
    <property type="entry name" value="Single hybrid motif"/>
    <property type="match status" value="1"/>
</dbReference>
<dbReference type="GO" id="GO:0045254">
    <property type="term" value="C:pyruvate dehydrogenase complex"/>
    <property type="evidence" value="ECO:0007669"/>
    <property type="project" value="InterPro"/>
</dbReference>
<gene>
    <name evidence="3" type="ORF">EAH80_00305</name>
</gene>
<dbReference type="EMBL" id="RCZG01000001">
    <property type="protein sequence ID" value="TPG36458.1"/>
    <property type="molecule type" value="Genomic_DNA"/>
</dbReference>
<feature type="domain" description="Lipoyl-binding" evidence="2">
    <location>
        <begin position="2"/>
        <end position="76"/>
    </location>
</feature>
<keyword evidence="1" id="KW-0450">Lipoyl</keyword>
<reference evidence="3 4" key="1">
    <citation type="journal article" date="2019" name="Environ. Microbiol.">
        <title>Species interactions and distinct microbial communities in high Arctic permafrost affected cryosols are associated with the CH4 and CO2 gas fluxes.</title>
        <authorList>
            <person name="Altshuler I."/>
            <person name="Hamel J."/>
            <person name="Turney S."/>
            <person name="Magnuson E."/>
            <person name="Levesque R."/>
            <person name="Greer C."/>
            <person name="Whyte L.G."/>
        </authorList>
    </citation>
    <scope>NUCLEOTIDE SEQUENCE [LARGE SCALE GENOMIC DNA]</scope>
    <source>
        <strain evidence="3 4">S5.20</strain>
    </source>
</reference>
<evidence type="ECO:0000313" key="3">
    <source>
        <dbReference type="EMBL" id="TPG36458.1"/>
    </source>
</evidence>
<dbReference type="Proteomes" id="UP000320095">
    <property type="component" value="Unassembled WGS sequence"/>
</dbReference>
<accession>A0A502EFK1</accession>
<proteinExistence type="predicted"/>
<dbReference type="CDD" id="cd06849">
    <property type="entry name" value="lipoyl_domain"/>
    <property type="match status" value="1"/>
</dbReference>
<dbReference type="Gene3D" id="2.40.50.100">
    <property type="match status" value="1"/>
</dbReference>
<name>A0A502EFK1_9MYCO</name>
<evidence type="ECO:0000313" key="4">
    <source>
        <dbReference type="Proteomes" id="UP000320095"/>
    </source>
</evidence>
<dbReference type="InterPro" id="IPR045257">
    <property type="entry name" value="E2/Pdx1"/>
</dbReference>
<keyword evidence="3" id="KW-0808">Transferase</keyword>
<evidence type="ECO:0000256" key="1">
    <source>
        <dbReference type="ARBA" id="ARBA00022823"/>
    </source>
</evidence>
<keyword evidence="4" id="KW-1185">Reference proteome</keyword>
<dbReference type="RefSeq" id="WP_140687066.1">
    <property type="nucleotide sequence ID" value="NZ_RCZG01000001.1"/>
</dbReference>
<dbReference type="OrthoDB" id="9805770at2"/>
<dbReference type="InterPro" id="IPR000089">
    <property type="entry name" value="Biotin_lipoyl"/>
</dbReference>
<dbReference type="PANTHER" id="PTHR23151">
    <property type="entry name" value="DIHYDROLIPOAMIDE ACETYL/SUCCINYL-TRANSFERASE-RELATED"/>
    <property type="match status" value="1"/>
</dbReference>
<dbReference type="PANTHER" id="PTHR23151:SF90">
    <property type="entry name" value="DIHYDROLIPOYLLYSINE-RESIDUE ACETYLTRANSFERASE COMPONENT OF PYRUVATE DEHYDROGENASE COMPLEX, MITOCHONDRIAL-RELATED"/>
    <property type="match status" value="1"/>
</dbReference>
<dbReference type="Pfam" id="PF00364">
    <property type="entry name" value="Biotin_lipoyl"/>
    <property type="match status" value="1"/>
</dbReference>
<evidence type="ECO:0000259" key="2">
    <source>
        <dbReference type="PROSITE" id="PS50968"/>
    </source>
</evidence>
<dbReference type="InterPro" id="IPR003016">
    <property type="entry name" value="2-oxoA_DH_lipoyl-BS"/>
</dbReference>